<dbReference type="PANTHER" id="PTHR43464:SF58">
    <property type="entry name" value="BLR7975 PROTEIN"/>
    <property type="match status" value="1"/>
</dbReference>
<name>A0A1R3U8J1_9HYPH</name>
<keyword evidence="2" id="KW-0489">Methyltransferase</keyword>
<dbReference type="RefSeq" id="WP_244554497.1">
    <property type="nucleotide sequence ID" value="NZ_FMUE01000016.1"/>
</dbReference>
<accession>A0A1R3U8J1</accession>
<protein>
    <submittedName>
        <fullName evidence="2">Bifunctional 3-demethylubiquinone-9 3-methyltransferase/ 2-octaprenyl-6-hydroxy phenol methylase</fullName>
    </submittedName>
</protein>
<dbReference type="Proteomes" id="UP000187891">
    <property type="component" value="Unassembled WGS sequence"/>
</dbReference>
<gene>
    <name evidence="2" type="ORF">DSM25559_4569</name>
</gene>
<organism evidence="2 3">
    <name type="scientific">Agrobacterium rosae</name>
    <dbReference type="NCBI Taxonomy" id="1972867"/>
    <lineage>
        <taxon>Bacteria</taxon>
        <taxon>Pseudomonadati</taxon>
        <taxon>Pseudomonadota</taxon>
        <taxon>Alphaproteobacteria</taxon>
        <taxon>Hyphomicrobiales</taxon>
        <taxon>Rhizobiaceae</taxon>
        <taxon>Rhizobium/Agrobacterium group</taxon>
        <taxon>Agrobacterium</taxon>
    </lineage>
</organism>
<dbReference type="EMBL" id="FMUE01000016">
    <property type="protein sequence ID" value="SCX34689.1"/>
    <property type="molecule type" value="Genomic_DNA"/>
</dbReference>
<dbReference type="CDD" id="cd02440">
    <property type="entry name" value="AdoMet_MTases"/>
    <property type="match status" value="1"/>
</dbReference>
<keyword evidence="2" id="KW-0808">Transferase</keyword>
<sequence length="206" mass="22811">MRNVPGLDGLHRMTGQLLAERVPADGRVLVVGAGGGLELKALAEQYRGWSFDGIDPSNDMLILAKETTAIAAERIRYHQCDISSAPDGPFDGAVCLRVFHHLSFEERAAALHGISRRLHPGSPFVLAHISISQREPDRSLWIDRHIGFGAKAEIHRDKPDAARIAMKERLFISSPEQEEANLRHAGFTGIAQFYQAFSFRGWVAYA</sequence>
<evidence type="ECO:0000259" key="1">
    <source>
        <dbReference type="Pfam" id="PF13649"/>
    </source>
</evidence>
<feature type="domain" description="Methyltransferase" evidence="1">
    <location>
        <begin position="28"/>
        <end position="121"/>
    </location>
</feature>
<dbReference type="STRING" id="1907666.DSM25559_4569"/>
<dbReference type="Gene3D" id="3.40.50.150">
    <property type="entry name" value="Vaccinia Virus protein VP39"/>
    <property type="match status" value="1"/>
</dbReference>
<dbReference type="InterPro" id="IPR041698">
    <property type="entry name" value="Methyltransf_25"/>
</dbReference>
<dbReference type="SUPFAM" id="SSF53335">
    <property type="entry name" value="S-adenosyl-L-methionine-dependent methyltransferases"/>
    <property type="match status" value="1"/>
</dbReference>
<dbReference type="GO" id="GO:0008168">
    <property type="term" value="F:methyltransferase activity"/>
    <property type="evidence" value="ECO:0007669"/>
    <property type="project" value="UniProtKB-KW"/>
</dbReference>
<dbReference type="InterPro" id="IPR029063">
    <property type="entry name" value="SAM-dependent_MTases_sf"/>
</dbReference>
<dbReference type="GO" id="GO:0032259">
    <property type="term" value="P:methylation"/>
    <property type="evidence" value="ECO:0007669"/>
    <property type="project" value="UniProtKB-KW"/>
</dbReference>
<dbReference type="PANTHER" id="PTHR43464">
    <property type="entry name" value="METHYLTRANSFERASE"/>
    <property type="match status" value="1"/>
</dbReference>
<evidence type="ECO:0000313" key="2">
    <source>
        <dbReference type="EMBL" id="SCX34689.1"/>
    </source>
</evidence>
<proteinExistence type="predicted"/>
<dbReference type="AlphaFoldDB" id="A0A1R3U8J1"/>
<dbReference type="Pfam" id="PF13649">
    <property type="entry name" value="Methyltransf_25"/>
    <property type="match status" value="1"/>
</dbReference>
<evidence type="ECO:0000313" key="3">
    <source>
        <dbReference type="Proteomes" id="UP000187891"/>
    </source>
</evidence>
<reference evidence="3" key="1">
    <citation type="submission" date="2016-10" db="EMBL/GenBank/DDBJ databases">
        <authorList>
            <person name="Wibberg D."/>
        </authorList>
    </citation>
    <scope>NUCLEOTIDE SEQUENCE [LARGE SCALE GENOMIC DNA]</scope>
</reference>
<keyword evidence="2" id="KW-0830">Ubiquinone</keyword>